<organism evidence="2 3">
    <name type="scientific">Sulfuriferula multivorans</name>
    <dbReference type="NCBI Taxonomy" id="1559896"/>
    <lineage>
        <taxon>Bacteria</taxon>
        <taxon>Pseudomonadati</taxon>
        <taxon>Pseudomonadota</taxon>
        <taxon>Betaproteobacteria</taxon>
        <taxon>Nitrosomonadales</taxon>
        <taxon>Sulfuricellaceae</taxon>
        <taxon>Sulfuriferula</taxon>
    </lineage>
</organism>
<evidence type="ECO:0000256" key="1">
    <source>
        <dbReference type="SAM" id="Phobius"/>
    </source>
</evidence>
<keyword evidence="1" id="KW-0472">Membrane</keyword>
<keyword evidence="1" id="KW-1133">Transmembrane helix</keyword>
<dbReference type="EMBL" id="BGOW01000026">
    <property type="protein sequence ID" value="GBL46695.1"/>
    <property type="molecule type" value="Genomic_DNA"/>
</dbReference>
<gene>
    <name evidence="2" type="ORF">SFMTTN_2520</name>
</gene>
<comment type="caution">
    <text evidence="2">The sequence shown here is derived from an EMBL/GenBank/DDBJ whole genome shotgun (WGS) entry which is preliminary data.</text>
</comment>
<keyword evidence="3" id="KW-1185">Reference proteome</keyword>
<evidence type="ECO:0000313" key="3">
    <source>
        <dbReference type="Proteomes" id="UP000286806"/>
    </source>
</evidence>
<protein>
    <submittedName>
        <fullName evidence="2">Uncharacterized protein</fullName>
    </submittedName>
</protein>
<reference evidence="2 3" key="1">
    <citation type="journal article" date="2019" name="Front. Microbiol.">
        <title>Genomes of Neutrophilic Sulfur-Oxidizing Chemolithoautotrophs Representing 9 Proteobacterial Species From 8 Genera.</title>
        <authorList>
            <person name="Watanabe T."/>
            <person name="Kojima H."/>
            <person name="Umezawa K."/>
            <person name="Hori C."/>
            <person name="Takasuka T.E."/>
            <person name="Kato Y."/>
            <person name="Fukui M."/>
        </authorList>
    </citation>
    <scope>NUCLEOTIDE SEQUENCE [LARGE SCALE GENOMIC DNA]</scope>
    <source>
        <strain evidence="2 3">TTN</strain>
    </source>
</reference>
<dbReference type="AlphaFoldDB" id="A0A401JGD4"/>
<proteinExistence type="predicted"/>
<dbReference type="RefSeq" id="WP_124705480.1">
    <property type="nucleotide sequence ID" value="NZ_BGOW01000026.1"/>
</dbReference>
<name>A0A401JGD4_9PROT</name>
<feature type="transmembrane region" description="Helical" evidence="1">
    <location>
        <begin position="37"/>
        <end position="55"/>
    </location>
</feature>
<keyword evidence="1" id="KW-0812">Transmembrane</keyword>
<dbReference type="Proteomes" id="UP000286806">
    <property type="component" value="Unassembled WGS sequence"/>
</dbReference>
<sequence length="79" mass="9012">MYLVLSIIFSCLAAFFYVPDFLDIPFGVMTARLVFEQLAFVIAVLAGLATFSHSVEKEGIWPWNRCRMLSREAHPADRD</sequence>
<evidence type="ECO:0000313" key="2">
    <source>
        <dbReference type="EMBL" id="GBL46695.1"/>
    </source>
</evidence>
<dbReference type="OrthoDB" id="9853590at2"/>
<accession>A0A401JGD4</accession>